<proteinExistence type="predicted"/>
<comment type="caution">
    <text evidence="1">The sequence shown here is derived from an EMBL/GenBank/DDBJ whole genome shotgun (WGS) entry which is preliminary data.</text>
</comment>
<dbReference type="Proteomes" id="UP000594380">
    <property type="component" value="Unassembled WGS sequence"/>
</dbReference>
<protein>
    <submittedName>
        <fullName evidence="1">ParB N-terminal domain-containing protein</fullName>
    </submittedName>
</protein>
<dbReference type="Gene3D" id="3.90.1530.10">
    <property type="entry name" value="Conserved hypothetical protein from pyrococcus furiosus pfu- 392566-001, ParB domain"/>
    <property type="match status" value="1"/>
</dbReference>
<name>A0A7Y6K0Z0_9BURK</name>
<evidence type="ECO:0000313" key="1">
    <source>
        <dbReference type="EMBL" id="NUY01554.1"/>
    </source>
</evidence>
<accession>A0A7Y6K0Z0</accession>
<gene>
    <name evidence="1" type="ORF">G5S42_18050</name>
</gene>
<dbReference type="AlphaFoldDB" id="A0A7Y6K0Z0"/>
<organism evidence="1 2">
    <name type="scientific">Paraburkholderia youngii</name>
    <dbReference type="NCBI Taxonomy" id="2782701"/>
    <lineage>
        <taxon>Bacteria</taxon>
        <taxon>Pseudomonadati</taxon>
        <taxon>Pseudomonadota</taxon>
        <taxon>Betaproteobacteria</taxon>
        <taxon>Burkholderiales</taxon>
        <taxon>Burkholderiaceae</taxon>
        <taxon>Paraburkholderia</taxon>
    </lineage>
</organism>
<dbReference type="EMBL" id="JAALDK010000001">
    <property type="protein sequence ID" value="NUY01554.1"/>
    <property type="molecule type" value="Genomic_DNA"/>
</dbReference>
<reference evidence="1 2" key="1">
    <citation type="submission" date="2020-02" db="EMBL/GenBank/DDBJ databases">
        <title>Paraburkholderia simonii sp. nov. and Paraburkholderia youngii sp. nov. Brazilian and Mexican Mimosa-associated rhizobia.</title>
        <authorList>
            <person name="Mavima L."/>
            <person name="Beukes C.W."/>
            <person name="Chan W.Y."/>
            <person name="Palmer M."/>
            <person name="De Meyer S.E."/>
            <person name="James E.K."/>
            <person name="Venter S.N."/>
            <person name="Steenkamp E.T."/>
        </authorList>
    </citation>
    <scope>NUCLEOTIDE SEQUENCE [LARGE SCALE GENOMIC DNA]</scope>
    <source>
        <strain evidence="1 2">JPY169</strain>
    </source>
</reference>
<dbReference type="SUPFAM" id="SSF110849">
    <property type="entry name" value="ParB/Sulfiredoxin"/>
    <property type="match status" value="1"/>
</dbReference>
<dbReference type="InterPro" id="IPR036086">
    <property type="entry name" value="ParB/Sulfiredoxin_sf"/>
</dbReference>
<sequence>MAELRASIELHGIQVPVLVDENGAIIDGHHRRHIADELGIVCPTETREGLGDEEKRTLARTLNTARRHLTREQRRELIAGQLRDTPQQSDRQIAAALGVDHKTVSTQRAGLASTGEIPQLETREGADGKTRKLPVEKSKRLRNDADYEALDALTEFHEREQHIKAVLRRQAEAGRILREIRDKREYRIEGYRKFDVFCRECLDMDADEVSELLALADRYSPEVAA</sequence>
<evidence type="ECO:0000313" key="2">
    <source>
        <dbReference type="Proteomes" id="UP000594380"/>
    </source>
</evidence>